<evidence type="ECO:0000313" key="1">
    <source>
        <dbReference type="EMBL" id="CDH26472.1"/>
    </source>
</evidence>
<gene>
    <name evidence="1" type="ORF">XBKB1_700037</name>
</gene>
<dbReference type="Proteomes" id="UP000028493">
    <property type="component" value="Unassembled WGS sequence"/>
</dbReference>
<protein>
    <submittedName>
        <fullName evidence="1">Uncharacterized protein</fullName>
    </submittedName>
</protein>
<organism evidence="1">
    <name type="scientific">Xenorhabdus bovienii str. kraussei Becker Underwood</name>
    <dbReference type="NCBI Taxonomy" id="1398204"/>
    <lineage>
        <taxon>Bacteria</taxon>
        <taxon>Pseudomonadati</taxon>
        <taxon>Pseudomonadota</taxon>
        <taxon>Gammaproteobacteria</taxon>
        <taxon>Enterobacterales</taxon>
        <taxon>Morganellaceae</taxon>
        <taxon>Xenorhabdus</taxon>
    </lineage>
</organism>
<comment type="caution">
    <text evidence="1">The sequence shown here is derived from an EMBL/GenBank/DDBJ whole genome shotgun (WGS) entry which is preliminary data.</text>
</comment>
<dbReference type="EMBL" id="CBSZ010000407">
    <property type="protein sequence ID" value="CDH26472.1"/>
    <property type="molecule type" value="Genomic_DNA"/>
</dbReference>
<proteinExistence type="predicted"/>
<sequence length="42" mass="4949">MHRIFGIFVQKIDLSGFKSSHKYQKTSIQIDVGFCYPQYSSY</sequence>
<reference evidence="1" key="1">
    <citation type="submission" date="2013-07" db="EMBL/GenBank/DDBJ databases">
        <title>Sub-species coevolution in mutualistic symbiosis.</title>
        <authorList>
            <person name="Murfin K."/>
            <person name="Klassen J."/>
            <person name="Lee M."/>
            <person name="Forst S."/>
            <person name="Stock P."/>
            <person name="Goodrich-Blair H."/>
        </authorList>
    </citation>
    <scope>NUCLEOTIDE SEQUENCE [LARGE SCALE GENOMIC DNA]</scope>
    <source>
        <strain evidence="1">Kraussei Becker Underwood</strain>
    </source>
</reference>
<dbReference type="HOGENOM" id="CLU_3259964_0_0_6"/>
<dbReference type="AlphaFoldDB" id="A0A077Q0D0"/>
<name>A0A077Q0D0_XENBV</name>
<accession>A0A077Q0D0</accession>